<accession>A0A848BB58</accession>
<dbReference type="AlphaFoldDB" id="A0A848BB58"/>
<proteinExistence type="predicted"/>
<reference evidence="1 2" key="1">
    <citation type="submission" date="2020-04" db="EMBL/GenBank/DDBJ databases">
        <authorList>
            <person name="Hitch T.C.A."/>
            <person name="Wylensek D."/>
            <person name="Clavel T."/>
        </authorList>
    </citation>
    <scope>NUCLEOTIDE SEQUENCE [LARGE SCALE GENOMIC DNA]</scope>
    <source>
        <strain evidence="1 2">PG-130-P53-12</strain>
    </source>
</reference>
<dbReference type="InterPro" id="IPR012349">
    <property type="entry name" value="Split_barrel_FMN-bd"/>
</dbReference>
<keyword evidence="2" id="KW-1185">Reference proteome</keyword>
<dbReference type="Pfam" id="PF12900">
    <property type="entry name" value="Pyridox_ox_2"/>
    <property type="match status" value="1"/>
</dbReference>
<organism evidence="1 2">
    <name type="scientific">Selenomonas bovis</name>
    <dbReference type="NCBI Taxonomy" id="416586"/>
    <lineage>
        <taxon>Bacteria</taxon>
        <taxon>Bacillati</taxon>
        <taxon>Bacillota</taxon>
        <taxon>Negativicutes</taxon>
        <taxon>Selenomonadales</taxon>
        <taxon>Selenomonadaceae</taxon>
        <taxon>Selenomonas</taxon>
    </lineage>
</organism>
<comment type="caution">
    <text evidence="1">The sequence shown here is derived from an EMBL/GenBank/DDBJ whole genome shotgun (WGS) entry which is preliminary data.</text>
</comment>
<dbReference type="PANTHER" id="PTHR34071:SF2">
    <property type="entry name" value="FLAVIN-NUCLEOTIDE-BINDING PROTEIN"/>
    <property type="match status" value="1"/>
</dbReference>
<dbReference type="SUPFAM" id="SSF50475">
    <property type="entry name" value="FMN-binding split barrel"/>
    <property type="match status" value="1"/>
</dbReference>
<dbReference type="RefSeq" id="WP_170077217.1">
    <property type="nucleotide sequence ID" value="NZ_JABAFA010000006.1"/>
</dbReference>
<protein>
    <submittedName>
        <fullName evidence="1">Pyridoxamine 5'-phosphate oxidase family protein</fullName>
    </submittedName>
</protein>
<evidence type="ECO:0000313" key="1">
    <source>
        <dbReference type="EMBL" id="NMD98537.1"/>
    </source>
</evidence>
<evidence type="ECO:0000313" key="2">
    <source>
        <dbReference type="Proteomes" id="UP000543804"/>
    </source>
</evidence>
<dbReference type="InterPro" id="IPR024747">
    <property type="entry name" value="Pyridox_Oxase-rel"/>
</dbReference>
<dbReference type="Proteomes" id="UP000543804">
    <property type="component" value="Unassembled WGS sequence"/>
</dbReference>
<gene>
    <name evidence="1" type="ORF">HF878_03435</name>
</gene>
<dbReference type="PANTHER" id="PTHR34071">
    <property type="entry name" value="5-NITROIMIDAZOLE ANTIBIOTICS RESISTANCE PROTEIN, NIMA-FAMILY-RELATED PROTEIN-RELATED"/>
    <property type="match status" value="1"/>
</dbReference>
<sequence>MFREMRRNRQALSREECVRVLQQATSGVLSVAGDDGYPYGVPLSFAWSEGKLYFHAAKSGHKLDALRRQEKASFCVILQDHVVPEEFTTYYRSVIAFGKVRIIESDDDPEKRRGLDLLADKYCQDVSAKSREDEISKLKQALVVLVLDIEHATGKEARELMEKRQQV</sequence>
<dbReference type="Gene3D" id="2.30.110.10">
    <property type="entry name" value="Electron Transport, Fmn-binding Protein, Chain A"/>
    <property type="match status" value="1"/>
</dbReference>
<name>A0A848BB58_9FIRM</name>
<dbReference type="EMBL" id="JABAFA010000006">
    <property type="protein sequence ID" value="NMD98537.1"/>
    <property type="molecule type" value="Genomic_DNA"/>
</dbReference>